<name>A0ABQ3PJJ5_9ACTN</name>
<comment type="caution">
    <text evidence="1">The sequence shown here is derived from an EMBL/GenBank/DDBJ whole genome shotgun (WGS) entry which is preliminary data.</text>
</comment>
<organism evidence="1 2">
    <name type="scientific">Streptomyces hydrogenans</name>
    <dbReference type="NCBI Taxonomy" id="1873719"/>
    <lineage>
        <taxon>Bacteria</taxon>
        <taxon>Bacillati</taxon>
        <taxon>Actinomycetota</taxon>
        <taxon>Actinomycetes</taxon>
        <taxon>Kitasatosporales</taxon>
        <taxon>Streptomycetaceae</taxon>
        <taxon>Streptomyces</taxon>
    </lineage>
</organism>
<evidence type="ECO:0000313" key="2">
    <source>
        <dbReference type="Proteomes" id="UP001052739"/>
    </source>
</evidence>
<sequence>MQSEAKKILEDAYDILETRGWCQGTLRKADGRVCLEGAVIAACPDSLHWLMQAQHPGFAAWRTLGEVIGRETGCAFMSPYLWNDAPERTVEDVKLVLKKAIES</sequence>
<protein>
    <submittedName>
        <fullName evidence="1">Uncharacterized protein</fullName>
    </submittedName>
</protein>
<evidence type="ECO:0000313" key="1">
    <source>
        <dbReference type="EMBL" id="GHI25195.1"/>
    </source>
</evidence>
<reference evidence="1" key="1">
    <citation type="submission" date="2024-05" db="EMBL/GenBank/DDBJ databases">
        <title>Whole genome shotgun sequence of Streptomyces hydrogenans NBRC 13475.</title>
        <authorList>
            <person name="Komaki H."/>
            <person name="Tamura T."/>
        </authorList>
    </citation>
    <scope>NUCLEOTIDE SEQUENCE</scope>
    <source>
        <strain evidence="1">NBRC 13475</strain>
    </source>
</reference>
<dbReference type="Proteomes" id="UP001052739">
    <property type="component" value="Unassembled WGS sequence"/>
</dbReference>
<dbReference type="EMBL" id="BNDW01000068">
    <property type="protein sequence ID" value="GHI25195.1"/>
    <property type="molecule type" value="Genomic_DNA"/>
</dbReference>
<gene>
    <name evidence="1" type="ORF">Shyd_65660</name>
</gene>
<dbReference type="InterPro" id="IPR045677">
    <property type="entry name" value="DUF6197"/>
</dbReference>
<keyword evidence="2" id="KW-1185">Reference proteome</keyword>
<accession>A0ABQ3PJJ5</accession>
<dbReference type="RefSeq" id="WP_190222784.1">
    <property type="nucleotide sequence ID" value="NZ_BNBS01000020.1"/>
</dbReference>
<proteinExistence type="predicted"/>
<dbReference type="Pfam" id="PF19698">
    <property type="entry name" value="DUF6197"/>
    <property type="match status" value="1"/>
</dbReference>